<dbReference type="PANTHER" id="PTHR34700:SF4">
    <property type="entry name" value="PHAGE-LIKE ELEMENT PBSX PROTEIN XKDP"/>
    <property type="match status" value="1"/>
</dbReference>
<dbReference type="PANTHER" id="PTHR34700">
    <property type="entry name" value="POTASSIUM BINDING PROTEIN KBP"/>
    <property type="match status" value="1"/>
</dbReference>
<dbReference type="SUPFAM" id="SSF54106">
    <property type="entry name" value="LysM domain"/>
    <property type="match status" value="1"/>
</dbReference>
<dbReference type="InterPro" id="IPR052196">
    <property type="entry name" value="Bact_Kbp"/>
</dbReference>
<evidence type="ECO:0000313" key="5">
    <source>
        <dbReference type="Proteomes" id="UP000233256"/>
    </source>
</evidence>
<feature type="chain" id="PRO_5014981398" description="LysM domain-containing protein" evidence="2">
    <location>
        <begin position="30"/>
        <end position="163"/>
    </location>
</feature>
<dbReference type="Gene3D" id="3.10.350.10">
    <property type="entry name" value="LysM domain"/>
    <property type="match status" value="1"/>
</dbReference>
<sequence length="163" mass="16961">MAAKRGFSNYKIFVSIAISSAFLLQICFAAVTTHSVVTGDTLSGIARKYYGNASLWPELQRYNSISNADLIYNGTQIKVPDRQTLQAMKDAPTTAAKKAIADSAKANNGTVPPANPATNPPATNSGTTTGSGNASSGLPPVTPTANNPRGVSYDALKGLDLDI</sequence>
<keyword evidence="2" id="KW-0732">Signal</keyword>
<dbReference type="InterPro" id="IPR036779">
    <property type="entry name" value="LysM_dom_sf"/>
</dbReference>
<protein>
    <recommendedName>
        <fullName evidence="3">LysM domain-containing protein</fullName>
    </recommendedName>
</protein>
<comment type="caution">
    <text evidence="4">The sequence shown here is derived from an EMBL/GenBank/DDBJ whole genome shotgun (WGS) entry which is preliminary data.</text>
</comment>
<name>A0A2N1PVG0_9BACT</name>
<dbReference type="AlphaFoldDB" id="A0A2N1PVG0"/>
<evidence type="ECO:0000256" key="2">
    <source>
        <dbReference type="SAM" id="SignalP"/>
    </source>
</evidence>
<organism evidence="4 5">
    <name type="scientific">Candidatus Wallbacteria bacterium HGW-Wallbacteria-1</name>
    <dbReference type="NCBI Taxonomy" id="2013854"/>
    <lineage>
        <taxon>Bacteria</taxon>
        <taxon>Candidatus Walliibacteriota</taxon>
    </lineage>
</organism>
<dbReference type="EMBL" id="PGXC01000001">
    <property type="protein sequence ID" value="PKK92329.1"/>
    <property type="molecule type" value="Genomic_DNA"/>
</dbReference>
<dbReference type="CDD" id="cd00118">
    <property type="entry name" value="LysM"/>
    <property type="match status" value="1"/>
</dbReference>
<evidence type="ECO:0000256" key="1">
    <source>
        <dbReference type="SAM" id="MobiDB-lite"/>
    </source>
</evidence>
<feature type="region of interest" description="Disordered" evidence="1">
    <location>
        <begin position="105"/>
        <end position="163"/>
    </location>
</feature>
<gene>
    <name evidence="4" type="ORF">CVV64_02635</name>
</gene>
<proteinExistence type="predicted"/>
<dbReference type="SMART" id="SM00257">
    <property type="entry name" value="LysM"/>
    <property type="match status" value="1"/>
</dbReference>
<feature type="compositionally biased region" description="Low complexity" evidence="1">
    <location>
        <begin position="120"/>
        <end position="137"/>
    </location>
</feature>
<dbReference type="PROSITE" id="PS51782">
    <property type="entry name" value="LYSM"/>
    <property type="match status" value="1"/>
</dbReference>
<evidence type="ECO:0000313" key="4">
    <source>
        <dbReference type="EMBL" id="PKK92329.1"/>
    </source>
</evidence>
<dbReference type="Proteomes" id="UP000233256">
    <property type="component" value="Unassembled WGS sequence"/>
</dbReference>
<feature type="signal peptide" evidence="2">
    <location>
        <begin position="1"/>
        <end position="29"/>
    </location>
</feature>
<evidence type="ECO:0000259" key="3">
    <source>
        <dbReference type="PROSITE" id="PS51782"/>
    </source>
</evidence>
<feature type="domain" description="LysM" evidence="3">
    <location>
        <begin position="32"/>
        <end position="79"/>
    </location>
</feature>
<accession>A0A2N1PVG0</accession>
<reference evidence="4 5" key="1">
    <citation type="journal article" date="2017" name="ISME J.">
        <title>Potential for microbial H2 and metal transformations associated with novel bacteria and archaea in deep terrestrial subsurface sediments.</title>
        <authorList>
            <person name="Hernsdorf A.W."/>
            <person name="Amano Y."/>
            <person name="Miyakawa K."/>
            <person name="Ise K."/>
            <person name="Suzuki Y."/>
            <person name="Anantharaman K."/>
            <person name="Probst A."/>
            <person name="Burstein D."/>
            <person name="Thomas B.C."/>
            <person name="Banfield J.F."/>
        </authorList>
    </citation>
    <scope>NUCLEOTIDE SEQUENCE [LARGE SCALE GENOMIC DNA]</scope>
    <source>
        <strain evidence="4">HGW-Wallbacteria-1</strain>
    </source>
</reference>
<dbReference type="Pfam" id="PF01476">
    <property type="entry name" value="LysM"/>
    <property type="match status" value="1"/>
</dbReference>
<dbReference type="InterPro" id="IPR018392">
    <property type="entry name" value="LysM"/>
</dbReference>